<organism evidence="1">
    <name type="scientific">Campylobacter jejuni</name>
    <dbReference type="NCBI Taxonomy" id="197"/>
    <lineage>
        <taxon>Bacteria</taxon>
        <taxon>Pseudomonadati</taxon>
        <taxon>Campylobacterota</taxon>
        <taxon>Epsilonproteobacteria</taxon>
        <taxon>Campylobacterales</taxon>
        <taxon>Campylobacteraceae</taxon>
        <taxon>Campylobacter</taxon>
    </lineage>
</organism>
<accession>A0A5Y5LZY4</accession>
<gene>
    <name evidence="1" type="ORF">FRM11_08935</name>
</gene>
<feature type="non-terminal residue" evidence="1">
    <location>
        <position position="185"/>
    </location>
</feature>
<comment type="caution">
    <text evidence="1">The sequence shown here is derived from an EMBL/GenBank/DDBJ whole genome shotgun (WGS) entry which is preliminary data.</text>
</comment>
<dbReference type="AlphaFoldDB" id="A0A5Y5LZY4"/>
<reference evidence="1" key="1">
    <citation type="submission" date="2019-08" db="EMBL/GenBank/DDBJ databases">
        <authorList>
            <consortium name="PulseNet: The National Subtyping Network for Foodborne Disease Surveillance"/>
            <person name="Tarr C.L."/>
            <person name="Trees E."/>
            <person name="Katz L.S."/>
            <person name="Carleton-Romer H.A."/>
            <person name="Stroika S."/>
            <person name="Kucerova Z."/>
            <person name="Roache K.F."/>
            <person name="Sabol A.L."/>
            <person name="Besser J."/>
            <person name="Gerner-Smidt P."/>
        </authorList>
    </citation>
    <scope>NUCLEOTIDE SEQUENCE</scope>
    <source>
        <strain evidence="1">PNUSAC010494</strain>
    </source>
</reference>
<evidence type="ECO:0008006" key="2">
    <source>
        <dbReference type="Google" id="ProtNLM"/>
    </source>
</evidence>
<evidence type="ECO:0000313" key="1">
    <source>
        <dbReference type="EMBL" id="ECK4415179.1"/>
    </source>
</evidence>
<protein>
    <recommendedName>
        <fullName evidence="2">Pentapeptide repeat-containing protein</fullName>
    </recommendedName>
</protein>
<dbReference type="EMBL" id="AAJBVI010000167">
    <property type="protein sequence ID" value="ECK4415179.1"/>
    <property type="molecule type" value="Genomic_DNA"/>
</dbReference>
<proteinExistence type="predicted"/>
<sequence length="185" mass="21964">MDKEKGKIIVEFNKDISELDNDIPIKVIKQSIEDLFEVDNDLLCKIEFEKSDSINKIIFHGNEDKTIIDNIAKYLDFSFNEIIFENIIFKLSEFDCEDLFKLFFKSSELNISFKNCVFNSNNIQRIHDIKFKKLYFSNCEFNDKLYFNNCVFDTQFLISDSRVSDKFKNSQNKEVVAFYDCNFDC</sequence>
<name>A0A5Y5LZY4_CAMJU</name>